<proteinExistence type="predicted"/>
<evidence type="ECO:0000313" key="3">
    <source>
        <dbReference type="Proteomes" id="UP000466442"/>
    </source>
</evidence>
<organism evidence="2 3">
    <name type="scientific">Apolygus lucorum</name>
    <name type="common">Small green plant bug</name>
    <name type="synonym">Lygocoris lucorum</name>
    <dbReference type="NCBI Taxonomy" id="248454"/>
    <lineage>
        <taxon>Eukaryota</taxon>
        <taxon>Metazoa</taxon>
        <taxon>Ecdysozoa</taxon>
        <taxon>Arthropoda</taxon>
        <taxon>Hexapoda</taxon>
        <taxon>Insecta</taxon>
        <taxon>Pterygota</taxon>
        <taxon>Neoptera</taxon>
        <taxon>Paraneoptera</taxon>
        <taxon>Hemiptera</taxon>
        <taxon>Heteroptera</taxon>
        <taxon>Panheteroptera</taxon>
        <taxon>Cimicomorpha</taxon>
        <taxon>Miridae</taxon>
        <taxon>Mirini</taxon>
        <taxon>Apolygus</taxon>
    </lineage>
</organism>
<accession>A0A8S9X788</accession>
<evidence type="ECO:0000256" key="1">
    <source>
        <dbReference type="SAM" id="SignalP"/>
    </source>
</evidence>
<dbReference type="EMBL" id="WIXP02000009">
    <property type="protein sequence ID" value="KAF6204847.1"/>
    <property type="molecule type" value="Genomic_DNA"/>
</dbReference>
<keyword evidence="1" id="KW-0732">Signal</keyword>
<dbReference type="AlphaFoldDB" id="A0A8S9X788"/>
<dbReference type="Proteomes" id="UP000466442">
    <property type="component" value="Linkage Group LG9"/>
</dbReference>
<reference evidence="2" key="1">
    <citation type="journal article" date="2021" name="Mol. Ecol. Resour.">
        <title>Apolygus lucorum genome provides insights into omnivorousness and mesophyll feeding.</title>
        <authorList>
            <person name="Liu Y."/>
            <person name="Liu H."/>
            <person name="Wang H."/>
            <person name="Huang T."/>
            <person name="Liu B."/>
            <person name="Yang B."/>
            <person name="Yin L."/>
            <person name="Li B."/>
            <person name="Zhang Y."/>
            <person name="Zhang S."/>
            <person name="Jiang F."/>
            <person name="Zhang X."/>
            <person name="Ren Y."/>
            <person name="Wang B."/>
            <person name="Wang S."/>
            <person name="Lu Y."/>
            <person name="Wu K."/>
            <person name="Fan W."/>
            <person name="Wang G."/>
        </authorList>
    </citation>
    <scope>NUCLEOTIDE SEQUENCE</scope>
    <source>
        <strain evidence="2">12Hb</strain>
    </source>
</reference>
<evidence type="ECO:0000313" key="2">
    <source>
        <dbReference type="EMBL" id="KAF6204847.1"/>
    </source>
</evidence>
<feature type="signal peptide" evidence="1">
    <location>
        <begin position="1"/>
        <end position="24"/>
    </location>
</feature>
<feature type="chain" id="PRO_5035789805" description="Secreted protein" evidence="1">
    <location>
        <begin position="25"/>
        <end position="113"/>
    </location>
</feature>
<sequence>MPHAKYSLRALCLVILLRCQGSRASWRWIDDSHCEGLPSDPDSCGKGIHVCQSIVDGGTVMKGWACMFKDAAILVPSSSRSLQEPLSKRSIFGRTASSLNLKGQFTKDGKRPS</sequence>
<gene>
    <name evidence="2" type="ORF">GE061_019010</name>
</gene>
<name>A0A8S9X788_APOLU</name>
<comment type="caution">
    <text evidence="2">The sequence shown here is derived from an EMBL/GenBank/DDBJ whole genome shotgun (WGS) entry which is preliminary data.</text>
</comment>
<protein>
    <recommendedName>
        <fullName evidence="4">Secreted protein</fullName>
    </recommendedName>
</protein>
<evidence type="ECO:0008006" key="4">
    <source>
        <dbReference type="Google" id="ProtNLM"/>
    </source>
</evidence>
<keyword evidence="3" id="KW-1185">Reference proteome</keyword>